<protein>
    <submittedName>
        <fullName evidence="2">Uncharacterized protein</fullName>
    </submittedName>
</protein>
<feature type="region of interest" description="Disordered" evidence="1">
    <location>
        <begin position="41"/>
        <end position="123"/>
    </location>
</feature>
<comment type="caution">
    <text evidence="2">The sequence shown here is derived from an EMBL/GenBank/DDBJ whole genome shotgun (WGS) entry which is preliminary data.</text>
</comment>
<feature type="compositionally biased region" description="Pro residues" evidence="1">
    <location>
        <begin position="59"/>
        <end position="68"/>
    </location>
</feature>
<name>A0ABN1VXV4_9ACTN</name>
<feature type="compositionally biased region" description="Polar residues" evidence="1">
    <location>
        <begin position="109"/>
        <end position="123"/>
    </location>
</feature>
<evidence type="ECO:0000313" key="3">
    <source>
        <dbReference type="Proteomes" id="UP001500037"/>
    </source>
</evidence>
<dbReference type="EMBL" id="BAAALF010000013">
    <property type="protein sequence ID" value="GAA1224105.1"/>
    <property type="molecule type" value="Genomic_DNA"/>
</dbReference>
<proteinExistence type="predicted"/>
<dbReference type="RefSeq" id="WP_344440216.1">
    <property type="nucleotide sequence ID" value="NZ_BAAALF010000013.1"/>
</dbReference>
<accession>A0ABN1VXV4</accession>
<dbReference type="Proteomes" id="UP001500037">
    <property type="component" value="Unassembled WGS sequence"/>
</dbReference>
<keyword evidence="3" id="KW-1185">Reference proteome</keyword>
<evidence type="ECO:0000313" key="2">
    <source>
        <dbReference type="EMBL" id="GAA1224105.1"/>
    </source>
</evidence>
<organism evidence="2 3">
    <name type="scientific">Kitasatospora nipponensis</name>
    <dbReference type="NCBI Taxonomy" id="258049"/>
    <lineage>
        <taxon>Bacteria</taxon>
        <taxon>Bacillati</taxon>
        <taxon>Actinomycetota</taxon>
        <taxon>Actinomycetes</taxon>
        <taxon>Kitasatosporales</taxon>
        <taxon>Streptomycetaceae</taxon>
        <taxon>Kitasatospora</taxon>
    </lineage>
</organism>
<feature type="compositionally biased region" description="Low complexity" evidence="1">
    <location>
        <begin position="76"/>
        <end position="101"/>
    </location>
</feature>
<gene>
    <name evidence="2" type="ORF">GCM10009665_12950</name>
</gene>
<reference evidence="2 3" key="1">
    <citation type="journal article" date="2019" name="Int. J. Syst. Evol. Microbiol.">
        <title>The Global Catalogue of Microorganisms (GCM) 10K type strain sequencing project: providing services to taxonomists for standard genome sequencing and annotation.</title>
        <authorList>
            <consortium name="The Broad Institute Genomics Platform"/>
            <consortium name="The Broad Institute Genome Sequencing Center for Infectious Disease"/>
            <person name="Wu L."/>
            <person name="Ma J."/>
        </authorList>
    </citation>
    <scope>NUCLEOTIDE SEQUENCE [LARGE SCALE GENOMIC DNA]</scope>
    <source>
        <strain evidence="2 3">JCM 13004</strain>
    </source>
</reference>
<sequence length="123" mass="11768">MTGADAAVPGRHGRYRRWAAALGVAALTSALATGCGIRPTAIPVDAGAPASRTACSSPVHPPAAPTTPAPTVAKGATRSASAAPSVSPAPTSTPSAAPATPGGSLFSALPSTTPSANTAQRCD</sequence>
<evidence type="ECO:0000256" key="1">
    <source>
        <dbReference type="SAM" id="MobiDB-lite"/>
    </source>
</evidence>